<evidence type="ECO:0000313" key="2">
    <source>
        <dbReference type="Proteomes" id="UP000645555"/>
    </source>
</evidence>
<name>A0A918KCI9_9ACTN</name>
<proteinExistence type="predicted"/>
<sequence length="91" mass="9262">MRVFPGEPPSSTMEDMADTAENTGTLQSDLIDLSGIPLDELGSVRLLPTALAALNHRLAGGSAPLCESGMAALCGTTPAVPAGAIVTVDRR</sequence>
<dbReference type="AlphaFoldDB" id="A0A918KCI9"/>
<gene>
    <name evidence="1" type="ORF">GCM10010515_28030</name>
</gene>
<keyword evidence="2" id="KW-1185">Reference proteome</keyword>
<dbReference type="EMBL" id="BMWD01000008">
    <property type="protein sequence ID" value="GGX58754.1"/>
    <property type="molecule type" value="Genomic_DNA"/>
</dbReference>
<evidence type="ECO:0000313" key="1">
    <source>
        <dbReference type="EMBL" id="GGX58754.1"/>
    </source>
</evidence>
<dbReference type="Proteomes" id="UP000645555">
    <property type="component" value="Unassembled WGS sequence"/>
</dbReference>
<organism evidence="1 2">
    <name type="scientific">Streptomyces fructofermentans</name>
    <dbReference type="NCBI Taxonomy" id="152141"/>
    <lineage>
        <taxon>Bacteria</taxon>
        <taxon>Bacillati</taxon>
        <taxon>Actinomycetota</taxon>
        <taxon>Actinomycetes</taxon>
        <taxon>Kitasatosporales</taxon>
        <taxon>Streptomycetaceae</taxon>
        <taxon>Streptomyces</taxon>
    </lineage>
</organism>
<reference evidence="1" key="1">
    <citation type="journal article" date="2014" name="Int. J. Syst. Evol. Microbiol.">
        <title>Complete genome sequence of Corynebacterium casei LMG S-19264T (=DSM 44701T), isolated from a smear-ripened cheese.</title>
        <authorList>
            <consortium name="US DOE Joint Genome Institute (JGI-PGF)"/>
            <person name="Walter F."/>
            <person name="Albersmeier A."/>
            <person name="Kalinowski J."/>
            <person name="Ruckert C."/>
        </authorList>
    </citation>
    <scope>NUCLEOTIDE SEQUENCE</scope>
    <source>
        <strain evidence="1">JCM 4956</strain>
    </source>
</reference>
<protein>
    <submittedName>
        <fullName evidence="1">Uncharacterized protein</fullName>
    </submittedName>
</protein>
<comment type="caution">
    <text evidence="1">The sequence shown here is derived from an EMBL/GenBank/DDBJ whole genome shotgun (WGS) entry which is preliminary data.</text>
</comment>
<reference evidence="1" key="2">
    <citation type="submission" date="2020-09" db="EMBL/GenBank/DDBJ databases">
        <authorList>
            <person name="Sun Q."/>
            <person name="Ohkuma M."/>
        </authorList>
    </citation>
    <scope>NUCLEOTIDE SEQUENCE</scope>
    <source>
        <strain evidence="1">JCM 4956</strain>
    </source>
</reference>
<accession>A0A918KCI9</accession>